<dbReference type="InterPro" id="IPR012337">
    <property type="entry name" value="RNaseH-like_sf"/>
</dbReference>
<evidence type="ECO:0000313" key="2">
    <source>
        <dbReference type="Proteomes" id="UP000494365"/>
    </source>
</evidence>
<keyword evidence="2" id="KW-1185">Reference proteome</keyword>
<dbReference type="GO" id="GO:0003676">
    <property type="term" value="F:nucleic acid binding"/>
    <property type="evidence" value="ECO:0007669"/>
    <property type="project" value="InterPro"/>
</dbReference>
<accession>A0A6S7BLY7</accession>
<sequence length="124" mass="13864">MDAAPLFPAAADELHHFVERYQQSGSIWTSWGTYDCKQLERDSTRHSVTPPIKLPHENAKRLFAKGQRIGKEVGLKKSCELAGLALEGTHHRALHDALNVARLLPWVFGEQRLKRLGEGTSNAP</sequence>
<organism evidence="1 2">
    <name type="scientific">Paraburkholderia ultramafica</name>
    <dbReference type="NCBI Taxonomy" id="1544867"/>
    <lineage>
        <taxon>Bacteria</taxon>
        <taxon>Pseudomonadati</taxon>
        <taxon>Pseudomonadota</taxon>
        <taxon>Betaproteobacteria</taxon>
        <taxon>Burkholderiales</taxon>
        <taxon>Burkholderiaceae</taxon>
        <taxon>Paraburkholderia</taxon>
    </lineage>
</organism>
<dbReference type="Gene3D" id="3.30.420.10">
    <property type="entry name" value="Ribonuclease H-like superfamily/Ribonuclease H"/>
    <property type="match status" value="1"/>
</dbReference>
<name>A0A6S7BLY7_9BURK</name>
<reference evidence="1 2" key="1">
    <citation type="submission" date="2020-04" db="EMBL/GenBank/DDBJ databases">
        <authorList>
            <person name="De Canck E."/>
        </authorList>
    </citation>
    <scope>NUCLEOTIDE SEQUENCE [LARGE SCALE GENOMIC DNA]</scope>
    <source>
        <strain evidence="1 2">LMG 28614</strain>
    </source>
</reference>
<dbReference type="AlphaFoldDB" id="A0A6S7BLY7"/>
<dbReference type="InterPro" id="IPR036397">
    <property type="entry name" value="RNaseH_sf"/>
</dbReference>
<evidence type="ECO:0008006" key="3">
    <source>
        <dbReference type="Google" id="ProtNLM"/>
    </source>
</evidence>
<dbReference type="SUPFAM" id="SSF53098">
    <property type="entry name" value="Ribonuclease H-like"/>
    <property type="match status" value="1"/>
</dbReference>
<evidence type="ECO:0000313" key="1">
    <source>
        <dbReference type="EMBL" id="CAB3805342.1"/>
    </source>
</evidence>
<gene>
    <name evidence="1" type="ORF">LMG28614_06187</name>
</gene>
<protein>
    <recommendedName>
        <fullName evidence="3">Exonuclease domain-containing protein</fullName>
    </recommendedName>
</protein>
<dbReference type="EMBL" id="CADIKK010000041">
    <property type="protein sequence ID" value="CAB3805342.1"/>
    <property type="molecule type" value="Genomic_DNA"/>
</dbReference>
<proteinExistence type="predicted"/>
<dbReference type="Proteomes" id="UP000494365">
    <property type="component" value="Unassembled WGS sequence"/>
</dbReference>